<evidence type="ECO:0000256" key="12">
    <source>
        <dbReference type="SAM" id="Phobius"/>
    </source>
</evidence>
<evidence type="ECO:0000313" key="14">
    <source>
        <dbReference type="EMBL" id="AIE85882.1"/>
    </source>
</evidence>
<gene>
    <name evidence="14" type="ORF">OP10G_2514</name>
</gene>
<keyword evidence="10" id="KW-0443">Lipid metabolism</keyword>
<dbReference type="InterPro" id="IPR000390">
    <property type="entry name" value="Small_drug/metabolite_transptr"/>
</dbReference>
<dbReference type="InterPro" id="IPR037185">
    <property type="entry name" value="EmrE-like"/>
</dbReference>
<evidence type="ECO:0000256" key="11">
    <source>
        <dbReference type="ARBA" id="ARBA00023136"/>
    </source>
</evidence>
<dbReference type="Gene3D" id="1.10.3730.20">
    <property type="match status" value="2"/>
</dbReference>
<evidence type="ECO:0000256" key="2">
    <source>
        <dbReference type="ARBA" id="ARBA00007362"/>
    </source>
</evidence>
<evidence type="ECO:0000256" key="6">
    <source>
        <dbReference type="ARBA" id="ARBA00022556"/>
    </source>
</evidence>
<keyword evidence="5" id="KW-0997">Cell inner membrane</keyword>
<dbReference type="AlphaFoldDB" id="A0A068NR69"/>
<keyword evidence="6" id="KW-0441">Lipid A biosynthesis</keyword>
<keyword evidence="8" id="KW-0448">Lipopolysaccharide biosynthesis</keyword>
<evidence type="ECO:0000256" key="10">
    <source>
        <dbReference type="ARBA" id="ARBA00023098"/>
    </source>
</evidence>
<keyword evidence="9 12" id="KW-1133">Transmembrane helix</keyword>
<keyword evidence="3" id="KW-1003">Cell membrane</keyword>
<organism evidence="14 15">
    <name type="scientific">Fimbriimonas ginsengisoli Gsoil 348</name>
    <dbReference type="NCBI Taxonomy" id="661478"/>
    <lineage>
        <taxon>Bacteria</taxon>
        <taxon>Bacillati</taxon>
        <taxon>Armatimonadota</taxon>
        <taxon>Fimbriimonadia</taxon>
        <taxon>Fimbriimonadales</taxon>
        <taxon>Fimbriimonadaceae</taxon>
        <taxon>Fimbriimonas</taxon>
    </lineage>
</organism>
<dbReference type="GO" id="GO:0022857">
    <property type="term" value="F:transmembrane transporter activity"/>
    <property type="evidence" value="ECO:0007669"/>
    <property type="project" value="InterPro"/>
</dbReference>
<dbReference type="InterPro" id="IPR000620">
    <property type="entry name" value="EamA_dom"/>
</dbReference>
<feature type="transmembrane region" description="Helical" evidence="12">
    <location>
        <begin position="88"/>
        <end position="109"/>
    </location>
</feature>
<evidence type="ECO:0000256" key="1">
    <source>
        <dbReference type="ARBA" id="ARBA00004651"/>
    </source>
</evidence>
<dbReference type="KEGG" id="fgi:OP10G_2514"/>
<accession>A0A068NR69</accession>
<feature type="transmembrane region" description="Helical" evidence="12">
    <location>
        <begin position="204"/>
        <end position="224"/>
    </location>
</feature>
<feature type="transmembrane region" description="Helical" evidence="12">
    <location>
        <begin position="144"/>
        <end position="164"/>
    </location>
</feature>
<evidence type="ECO:0000256" key="8">
    <source>
        <dbReference type="ARBA" id="ARBA00022985"/>
    </source>
</evidence>
<sequence length="277" mass="29167">MMPPAVYALVLFSAVLHAGWNAALRGGADRQWAAGWMALATFAVALPALPFLPLPSAACLPYLLFSSVLHCVYMWLLVEAYRHGDLGVAYPIARGSSPILVTLGALIVVREIPSPIALVGIGLVSLGILAIAHDRGRVDRRTVLVSLATGAAIACYTVSDGLGVRSAGNGLSYNAWLSVSYGLTLSLIFTYRKGVGGWRGEPRQIWLAVGGGVVSVVAYTLVTLAMRDGAMGLVSALRETSVLFAALIGRYVLGEELRFRRFAACAAVALGAVLLAR</sequence>
<dbReference type="eggNOG" id="COG0697">
    <property type="taxonomic scope" value="Bacteria"/>
</dbReference>
<comment type="similarity">
    <text evidence="2">Belongs to the EamA transporter family.</text>
</comment>
<dbReference type="Proteomes" id="UP000027982">
    <property type="component" value="Chromosome"/>
</dbReference>
<comment type="subcellular location">
    <subcellularLocation>
        <location evidence="1">Cell membrane</location>
        <topology evidence="1">Multi-pass membrane protein</topology>
    </subcellularLocation>
</comment>
<keyword evidence="11 12" id="KW-0472">Membrane</keyword>
<feature type="transmembrane region" description="Helical" evidence="12">
    <location>
        <begin position="59"/>
        <end position="76"/>
    </location>
</feature>
<feature type="transmembrane region" description="Helical" evidence="12">
    <location>
        <begin position="31"/>
        <end position="52"/>
    </location>
</feature>
<evidence type="ECO:0000256" key="3">
    <source>
        <dbReference type="ARBA" id="ARBA00022475"/>
    </source>
</evidence>
<dbReference type="HOGENOM" id="CLU_060016_3_0_0"/>
<dbReference type="EMBL" id="CP007139">
    <property type="protein sequence ID" value="AIE85882.1"/>
    <property type="molecule type" value="Genomic_DNA"/>
</dbReference>
<dbReference type="STRING" id="661478.OP10G_2514"/>
<keyword evidence="15" id="KW-1185">Reference proteome</keyword>
<name>A0A068NR69_FIMGI</name>
<dbReference type="GO" id="GO:0005886">
    <property type="term" value="C:plasma membrane"/>
    <property type="evidence" value="ECO:0007669"/>
    <property type="project" value="UniProtKB-SubCell"/>
</dbReference>
<evidence type="ECO:0000256" key="4">
    <source>
        <dbReference type="ARBA" id="ARBA00022516"/>
    </source>
</evidence>
<dbReference type="GO" id="GO:0009103">
    <property type="term" value="P:lipopolysaccharide biosynthetic process"/>
    <property type="evidence" value="ECO:0007669"/>
    <property type="project" value="UniProtKB-KW"/>
</dbReference>
<feature type="transmembrane region" description="Helical" evidence="12">
    <location>
        <begin position="171"/>
        <end position="192"/>
    </location>
</feature>
<dbReference type="SUPFAM" id="SSF103481">
    <property type="entry name" value="Multidrug resistance efflux transporter EmrE"/>
    <property type="match status" value="2"/>
</dbReference>
<dbReference type="PANTHER" id="PTHR30561:SF9">
    <property type="entry name" value="4-AMINO-4-DEOXY-L-ARABINOSE-PHOSPHOUNDECAPRENOL FLIPPASE SUBUNIT ARNF-RELATED"/>
    <property type="match status" value="1"/>
</dbReference>
<evidence type="ECO:0000256" key="9">
    <source>
        <dbReference type="ARBA" id="ARBA00022989"/>
    </source>
</evidence>
<keyword evidence="4" id="KW-0444">Lipid biosynthesis</keyword>
<feature type="domain" description="EamA" evidence="13">
    <location>
        <begin position="143"/>
        <end position="275"/>
    </location>
</feature>
<proteinExistence type="inferred from homology"/>
<dbReference type="PANTHER" id="PTHR30561">
    <property type="entry name" value="SMR FAMILY PROTON-DEPENDENT DRUG EFFLUX TRANSPORTER SUGE"/>
    <property type="match status" value="1"/>
</dbReference>
<protein>
    <submittedName>
        <fullName evidence="14">Putative 10 TMS drug/metabolite exporter, DME family, DMT superfamily</fullName>
    </submittedName>
</protein>
<evidence type="ECO:0000256" key="5">
    <source>
        <dbReference type="ARBA" id="ARBA00022519"/>
    </source>
</evidence>
<evidence type="ECO:0000256" key="7">
    <source>
        <dbReference type="ARBA" id="ARBA00022692"/>
    </source>
</evidence>
<evidence type="ECO:0000259" key="13">
    <source>
        <dbReference type="Pfam" id="PF00892"/>
    </source>
</evidence>
<keyword evidence="7 12" id="KW-0812">Transmembrane</keyword>
<evidence type="ECO:0000313" key="15">
    <source>
        <dbReference type="Proteomes" id="UP000027982"/>
    </source>
</evidence>
<reference evidence="14 15" key="1">
    <citation type="journal article" date="2014" name="PLoS ONE">
        <title>The first complete genome sequence of the class fimbriimonadia in the phylum armatimonadetes.</title>
        <authorList>
            <person name="Hu Z.Y."/>
            <person name="Wang Y.Z."/>
            <person name="Im W.T."/>
            <person name="Wang S.Y."/>
            <person name="Zhao G.P."/>
            <person name="Zheng H.J."/>
            <person name="Quan Z.X."/>
        </authorList>
    </citation>
    <scope>NUCLEOTIDE SEQUENCE [LARGE SCALE GENOMIC DNA]</scope>
    <source>
        <strain evidence="14">Gsoil 348</strain>
    </source>
</reference>
<feature type="transmembrane region" description="Helical" evidence="12">
    <location>
        <begin position="116"/>
        <end position="132"/>
    </location>
</feature>
<dbReference type="Pfam" id="PF00892">
    <property type="entry name" value="EamA"/>
    <property type="match status" value="1"/>
</dbReference>
<feature type="transmembrane region" description="Helical" evidence="12">
    <location>
        <begin position="236"/>
        <end position="253"/>
    </location>
</feature>